<dbReference type="PANTHER" id="PTHR42919:SF8">
    <property type="entry name" value="N-ALPHA-ACETYLTRANSFERASE 50"/>
    <property type="match status" value="1"/>
</dbReference>
<evidence type="ECO:0000256" key="2">
    <source>
        <dbReference type="ARBA" id="ARBA00023315"/>
    </source>
</evidence>
<organism evidence="4 5">
    <name type="scientific">Candidatus Limosilactobacillus merdigallinarum</name>
    <dbReference type="NCBI Taxonomy" id="2838652"/>
    <lineage>
        <taxon>Bacteria</taxon>
        <taxon>Bacillati</taxon>
        <taxon>Bacillota</taxon>
        <taxon>Bacilli</taxon>
        <taxon>Lactobacillales</taxon>
        <taxon>Lactobacillaceae</taxon>
        <taxon>Limosilactobacillus</taxon>
    </lineage>
</organism>
<protein>
    <submittedName>
        <fullName evidence="4">GNAT family N-acetyltransferase</fullName>
    </submittedName>
</protein>
<dbReference type="Gene3D" id="3.40.630.30">
    <property type="match status" value="1"/>
</dbReference>
<dbReference type="PANTHER" id="PTHR42919">
    <property type="entry name" value="N-ALPHA-ACETYLTRANSFERASE"/>
    <property type="match status" value="1"/>
</dbReference>
<name>A0A9D2ALI4_9LACO</name>
<accession>A0A9D2ALI4</accession>
<dbReference type="EMBL" id="DXFH01000024">
    <property type="protein sequence ID" value="HIX35902.1"/>
    <property type="molecule type" value="Genomic_DNA"/>
</dbReference>
<evidence type="ECO:0000313" key="4">
    <source>
        <dbReference type="EMBL" id="HIX35902.1"/>
    </source>
</evidence>
<evidence type="ECO:0000256" key="1">
    <source>
        <dbReference type="ARBA" id="ARBA00022679"/>
    </source>
</evidence>
<gene>
    <name evidence="4" type="ORF">H9856_05890</name>
</gene>
<keyword evidence="2" id="KW-0012">Acyltransferase</keyword>
<evidence type="ECO:0000259" key="3">
    <source>
        <dbReference type="PROSITE" id="PS51186"/>
    </source>
</evidence>
<dbReference type="CDD" id="cd04301">
    <property type="entry name" value="NAT_SF"/>
    <property type="match status" value="1"/>
</dbReference>
<dbReference type="SUPFAM" id="SSF55729">
    <property type="entry name" value="Acyl-CoA N-acyltransferases (Nat)"/>
    <property type="match status" value="1"/>
</dbReference>
<dbReference type="InterPro" id="IPR051556">
    <property type="entry name" value="N-term/lysine_N-AcTrnsfr"/>
</dbReference>
<keyword evidence="1" id="KW-0808">Transferase</keyword>
<feature type="domain" description="N-acetyltransferase" evidence="3">
    <location>
        <begin position="9"/>
        <end position="180"/>
    </location>
</feature>
<dbReference type="Proteomes" id="UP000824231">
    <property type="component" value="Unassembled WGS sequence"/>
</dbReference>
<dbReference type="InterPro" id="IPR000182">
    <property type="entry name" value="GNAT_dom"/>
</dbReference>
<dbReference type="AlphaFoldDB" id="A0A9D2ALI4"/>
<dbReference type="PROSITE" id="PS51186">
    <property type="entry name" value="GNAT"/>
    <property type="match status" value="1"/>
</dbReference>
<evidence type="ECO:0000313" key="5">
    <source>
        <dbReference type="Proteomes" id="UP000824231"/>
    </source>
</evidence>
<proteinExistence type="predicted"/>
<dbReference type="GO" id="GO:0016747">
    <property type="term" value="F:acyltransferase activity, transferring groups other than amino-acyl groups"/>
    <property type="evidence" value="ECO:0007669"/>
    <property type="project" value="InterPro"/>
</dbReference>
<reference evidence="4" key="1">
    <citation type="journal article" date="2021" name="PeerJ">
        <title>Extensive microbial diversity within the chicken gut microbiome revealed by metagenomics and culture.</title>
        <authorList>
            <person name="Gilroy R."/>
            <person name="Ravi A."/>
            <person name="Getino M."/>
            <person name="Pursley I."/>
            <person name="Horton D.L."/>
            <person name="Alikhan N.F."/>
            <person name="Baker D."/>
            <person name="Gharbi K."/>
            <person name="Hall N."/>
            <person name="Watson M."/>
            <person name="Adriaenssens E.M."/>
            <person name="Foster-Nyarko E."/>
            <person name="Jarju S."/>
            <person name="Secka A."/>
            <person name="Antonio M."/>
            <person name="Oren A."/>
            <person name="Chaudhuri R.R."/>
            <person name="La Ragione R."/>
            <person name="Hildebrand F."/>
            <person name="Pallen M.J."/>
        </authorList>
    </citation>
    <scope>NUCLEOTIDE SEQUENCE</scope>
    <source>
        <strain evidence="4">ChiSxjej3B15-572</strain>
    </source>
</reference>
<comment type="caution">
    <text evidence="4">The sequence shown here is derived from an EMBL/GenBank/DDBJ whole genome shotgun (WGS) entry which is preliminary data.</text>
</comment>
<dbReference type="InterPro" id="IPR016181">
    <property type="entry name" value="Acyl_CoA_acyltransferase"/>
</dbReference>
<sequence>MADNQQVANGFREVTTDHDDLVTLQAIACESFAATFGPYTPDEDIQHFNQTYYSLSALLKDLQDPYSKTYFYMIDGQAVAYIKLNVGPAQTEPDFDDAMEIQRIYVLPAFQKQHFGGKLMRFALEQANKANKKQIWLGCWEHNENAKGFYHHYGFKKVGTHSFPVGNDPQVDWLMVKQLDEQ</sequence>
<reference evidence="4" key="2">
    <citation type="submission" date="2021-04" db="EMBL/GenBank/DDBJ databases">
        <authorList>
            <person name="Gilroy R."/>
        </authorList>
    </citation>
    <scope>NUCLEOTIDE SEQUENCE</scope>
    <source>
        <strain evidence="4">ChiSxjej3B15-572</strain>
    </source>
</reference>
<dbReference type="Pfam" id="PF00583">
    <property type="entry name" value="Acetyltransf_1"/>
    <property type="match status" value="1"/>
</dbReference>